<sequence length="250" mass="27996">MSVNLSQISLFRLEFAPPKSNLPSKSHFNIYTKSPLTRLSCARLPQNTPPPQQLNLSVLRFTLGIPGLDESYLPRYIGYTFGALLMLNHFVGSDLSSITSAQLRSEVLGLSLTAFSVVIPYLGKFLKFVLVQDALCVRGYWNTPRDVSKENALDWFRRQTQRFGFSNLKDTIYLPQVADSELLGMLPKGTRTLLGQPIFPSPILSSSQVSQPEKVEGFVLLASTVDYAYSDKDKAWIVAVANKFRGRDIR</sequence>
<dbReference type="Gramene" id="OE9A101304T1">
    <property type="protein sequence ID" value="OE9A101304C1"/>
    <property type="gene ID" value="OE9A101304"/>
</dbReference>
<dbReference type="InterPro" id="IPR044970">
    <property type="entry name" value="CCB2"/>
</dbReference>
<name>A0A8S0RNQ8_OLEEU</name>
<gene>
    <name evidence="1" type="ORF">OLEA9_A101304</name>
</gene>
<proteinExistence type="predicted"/>
<keyword evidence="2" id="KW-1185">Reference proteome</keyword>
<dbReference type="OrthoDB" id="514937at2759"/>
<evidence type="ECO:0000313" key="1">
    <source>
        <dbReference type="EMBL" id="CAA2981561.1"/>
    </source>
</evidence>
<dbReference type="PANTHER" id="PTHR36403:SF1">
    <property type="entry name" value="PROTEIN COFACTOR ASSEMBLY OF COMPLEX C SUBUNIT B CCB2, CHLOROPLASTIC"/>
    <property type="match status" value="1"/>
</dbReference>
<dbReference type="Proteomes" id="UP000594638">
    <property type="component" value="Unassembled WGS sequence"/>
</dbReference>
<protein>
    <recommendedName>
        <fullName evidence="3">Protein COFACTOR ASSEMBLY OF COMPLEX C SUBUNIT B CCB2, chloroplastic</fullName>
    </recommendedName>
</protein>
<dbReference type="PANTHER" id="PTHR36403">
    <property type="entry name" value="PROTEIN COFACTOR ASSEMBLY OF COMPLEX C SUBUNIT B CCB2, CHLOROPLASTIC"/>
    <property type="match status" value="1"/>
</dbReference>
<dbReference type="InterPro" id="IPR021325">
    <property type="entry name" value="CCB2/CCB4"/>
</dbReference>
<comment type="caution">
    <text evidence="1">The sequence shown here is derived from an EMBL/GenBank/DDBJ whole genome shotgun (WGS) entry which is preliminary data.</text>
</comment>
<evidence type="ECO:0000313" key="2">
    <source>
        <dbReference type="Proteomes" id="UP000594638"/>
    </source>
</evidence>
<evidence type="ECO:0008006" key="3">
    <source>
        <dbReference type="Google" id="ProtNLM"/>
    </source>
</evidence>
<organism evidence="1 2">
    <name type="scientific">Olea europaea subsp. europaea</name>
    <dbReference type="NCBI Taxonomy" id="158383"/>
    <lineage>
        <taxon>Eukaryota</taxon>
        <taxon>Viridiplantae</taxon>
        <taxon>Streptophyta</taxon>
        <taxon>Embryophyta</taxon>
        <taxon>Tracheophyta</taxon>
        <taxon>Spermatophyta</taxon>
        <taxon>Magnoliopsida</taxon>
        <taxon>eudicotyledons</taxon>
        <taxon>Gunneridae</taxon>
        <taxon>Pentapetalae</taxon>
        <taxon>asterids</taxon>
        <taxon>lamiids</taxon>
        <taxon>Lamiales</taxon>
        <taxon>Oleaceae</taxon>
        <taxon>Oleeae</taxon>
        <taxon>Olea</taxon>
    </lineage>
</organism>
<reference evidence="1 2" key="1">
    <citation type="submission" date="2019-12" db="EMBL/GenBank/DDBJ databases">
        <authorList>
            <person name="Alioto T."/>
            <person name="Alioto T."/>
            <person name="Gomez Garrido J."/>
        </authorList>
    </citation>
    <scope>NUCLEOTIDE SEQUENCE [LARGE SCALE GENOMIC DNA]</scope>
</reference>
<dbReference type="GO" id="GO:0010190">
    <property type="term" value="P:cytochrome b6f complex assembly"/>
    <property type="evidence" value="ECO:0007669"/>
    <property type="project" value="InterPro"/>
</dbReference>
<dbReference type="EMBL" id="CACTIH010003676">
    <property type="protein sequence ID" value="CAA2981561.1"/>
    <property type="molecule type" value="Genomic_DNA"/>
</dbReference>
<dbReference type="Pfam" id="PF11152">
    <property type="entry name" value="CCB2_CCB4"/>
    <property type="match status" value="2"/>
</dbReference>
<accession>A0A8S0RNQ8</accession>
<dbReference type="AlphaFoldDB" id="A0A8S0RNQ8"/>